<evidence type="ECO:0000313" key="4">
    <source>
        <dbReference type="EMBL" id="EDY94005.1"/>
    </source>
</evidence>
<evidence type="ECO:0000259" key="3">
    <source>
        <dbReference type="Pfam" id="PF05448"/>
    </source>
</evidence>
<organism evidence="4 5">
    <name type="scientific">Phocaeicola plebeius (strain DSM 17135 / JCM 12973 / CCUG 54634 / M2)</name>
    <name type="common">Bacteroides plebeius</name>
    <dbReference type="NCBI Taxonomy" id="484018"/>
    <lineage>
        <taxon>Bacteria</taxon>
        <taxon>Pseudomonadati</taxon>
        <taxon>Bacteroidota</taxon>
        <taxon>Bacteroidia</taxon>
        <taxon>Bacteroidales</taxon>
        <taxon>Bacteroidaceae</taxon>
        <taxon>Phocaeicola</taxon>
    </lineage>
</organism>
<dbReference type="SUPFAM" id="SSF53474">
    <property type="entry name" value="alpha/beta-Hydrolases"/>
    <property type="match status" value="1"/>
</dbReference>
<dbReference type="PANTHER" id="PTHR40111:SF1">
    <property type="entry name" value="CEPHALOSPORIN-C DEACETYLASE"/>
    <property type="match status" value="1"/>
</dbReference>
<dbReference type="Pfam" id="PF05448">
    <property type="entry name" value="AXE1"/>
    <property type="match status" value="1"/>
</dbReference>
<feature type="active site" description="Charge relay system" evidence="1">
    <location>
        <position position="388"/>
    </location>
</feature>
<dbReference type="GeneID" id="43186129"/>
<protein>
    <submittedName>
        <fullName evidence="4">Acetyl xylan esterase (AXE1)</fullName>
    </submittedName>
</protein>
<dbReference type="PANTHER" id="PTHR40111">
    <property type="entry name" value="CEPHALOSPORIN-C DEACETYLASE"/>
    <property type="match status" value="1"/>
</dbReference>
<proteinExistence type="predicted"/>
<feature type="active site" description="Charge relay system" evidence="1">
    <location>
        <position position="417"/>
    </location>
</feature>
<dbReference type="eggNOG" id="COG3458">
    <property type="taxonomic scope" value="Bacteria"/>
</dbReference>
<dbReference type="Gene3D" id="3.40.50.1820">
    <property type="entry name" value="alpha/beta hydrolase"/>
    <property type="match status" value="1"/>
</dbReference>
<name>B5D355_PHOPM</name>
<dbReference type="AlphaFoldDB" id="B5D355"/>
<dbReference type="ESTHER" id="9bace-b5d355">
    <property type="family name" value="Acetyl-esterase_deacetylase"/>
</dbReference>
<dbReference type="OrthoDB" id="3668964at2"/>
<feature type="active site" description="Nucleophile" evidence="1">
    <location>
        <position position="306"/>
    </location>
</feature>
<comment type="caution">
    <text evidence="4">The sequence shown here is derived from an EMBL/GenBank/DDBJ whole genome shotgun (WGS) entry which is preliminary data.</text>
</comment>
<dbReference type="EMBL" id="ABQC02000024">
    <property type="protein sequence ID" value="EDY94005.1"/>
    <property type="molecule type" value="Genomic_DNA"/>
</dbReference>
<sequence length="436" mass="49778">MKTRFILCFLMLFRSFALLAENYPYRSDVLWMTEPDHPDWIYHTGEQAEIEVRLYLYGMPQDGVKVDYELADDLMPADSHGSVTLRNGRGIIKAGTMKKPGFRDCRLTAHLQGKTYRHHIKVGFSPERIRPYTQKPDDFETFWEENMKEAAAFPLSYTMSPVKELCTEKADCYLVKLQLNRKGQAIYGYLFRPKGATSKSCPVVLCPPGAGIKTIKNPLRHAFYAEQGFIRFEFEIHGLNPTWSEEMFQEISRAFNGAENGYLTYGLDNRDNYYMRRVYLACIRCIDFLTALPEWDGKNVIVQGASQGGALALVTAALDKRVTLCAASHPALSDMAAYRAGRADGYPHFSKIKGMDTPEKRKTMAYYDVINFTRQITVPTFLTWGFNDNTCPPTTSYAVYNTLACPKETLITPVNEHWTSDTTEHAILEWIEKNLQ</sequence>
<dbReference type="GO" id="GO:0052689">
    <property type="term" value="F:carboxylic ester hydrolase activity"/>
    <property type="evidence" value="ECO:0007669"/>
    <property type="project" value="TreeGrafter"/>
</dbReference>
<reference evidence="4 5" key="2">
    <citation type="submission" date="2008-08" db="EMBL/GenBank/DDBJ databases">
        <authorList>
            <person name="Fulton L."/>
            <person name="Clifton S."/>
            <person name="Fulton B."/>
            <person name="Xu J."/>
            <person name="Minx P."/>
            <person name="Pepin K.H."/>
            <person name="Johnson M."/>
            <person name="Thiruvilangam P."/>
            <person name="Bhonagiri V."/>
            <person name="Nash W.E."/>
            <person name="Mardis E.R."/>
            <person name="Wilson R.K."/>
        </authorList>
    </citation>
    <scope>NUCLEOTIDE SEQUENCE [LARGE SCALE GENOMIC DNA]</scope>
    <source>
        <strain evidence="5">DSM 17135 / JCM 12973 / M2</strain>
    </source>
</reference>
<evidence type="ECO:0000256" key="2">
    <source>
        <dbReference type="SAM" id="SignalP"/>
    </source>
</evidence>
<gene>
    <name evidence="4" type="ORF">BACPLE_03449</name>
</gene>
<dbReference type="HOGENOM" id="CLU_050843_0_0_10"/>
<dbReference type="InterPro" id="IPR039069">
    <property type="entry name" value="CE7"/>
</dbReference>
<feature type="domain" description="Acetyl xylan esterase" evidence="3">
    <location>
        <begin position="130"/>
        <end position="432"/>
    </location>
</feature>
<dbReference type="InterPro" id="IPR008391">
    <property type="entry name" value="AXE1_dom"/>
</dbReference>
<dbReference type="RefSeq" id="WP_007563849.1">
    <property type="nucleotide sequence ID" value="NZ_DS990134.1"/>
</dbReference>
<reference evidence="4 5" key="1">
    <citation type="submission" date="2008-08" db="EMBL/GenBank/DDBJ databases">
        <title>Draft genome sequence of Bacteroides plebeius (DSM 17135).</title>
        <authorList>
            <person name="Sudarsanam P."/>
            <person name="Ley R."/>
            <person name="Guruge J."/>
            <person name="Turnbaugh P.J."/>
            <person name="Mahowald M."/>
            <person name="Liep D."/>
            <person name="Gordon J."/>
        </authorList>
    </citation>
    <scope>NUCLEOTIDE SEQUENCE [LARGE SCALE GENOMIC DNA]</scope>
    <source>
        <strain evidence="5">DSM 17135 / JCM 12973 / M2</strain>
    </source>
</reference>
<feature type="signal peptide" evidence="2">
    <location>
        <begin position="1"/>
        <end position="20"/>
    </location>
</feature>
<accession>B5D355</accession>
<evidence type="ECO:0000256" key="1">
    <source>
        <dbReference type="PIRSR" id="PIRSR639069-1"/>
    </source>
</evidence>
<dbReference type="Proteomes" id="UP000003452">
    <property type="component" value="Unassembled WGS sequence"/>
</dbReference>
<keyword evidence="2" id="KW-0732">Signal</keyword>
<feature type="chain" id="PRO_5002830989" evidence="2">
    <location>
        <begin position="21"/>
        <end position="436"/>
    </location>
</feature>
<dbReference type="GO" id="GO:0005976">
    <property type="term" value="P:polysaccharide metabolic process"/>
    <property type="evidence" value="ECO:0007669"/>
    <property type="project" value="TreeGrafter"/>
</dbReference>
<dbReference type="InterPro" id="IPR029058">
    <property type="entry name" value="AB_hydrolase_fold"/>
</dbReference>
<evidence type="ECO:0000313" key="5">
    <source>
        <dbReference type="Proteomes" id="UP000003452"/>
    </source>
</evidence>